<dbReference type="STRING" id="655815.ZPR_1613"/>
<keyword evidence="3" id="KW-1185">Reference proteome</keyword>
<keyword evidence="1" id="KW-0472">Membrane</keyword>
<accession>D5BL49</accession>
<evidence type="ECO:0000313" key="2">
    <source>
        <dbReference type="EMBL" id="ADF51948.1"/>
    </source>
</evidence>
<name>D5BL49_ZUNPS</name>
<feature type="transmembrane region" description="Helical" evidence="1">
    <location>
        <begin position="102"/>
        <end position="121"/>
    </location>
</feature>
<dbReference type="EMBL" id="CP001650">
    <property type="protein sequence ID" value="ADF51948.1"/>
    <property type="molecule type" value="Genomic_DNA"/>
</dbReference>
<dbReference type="RefSeq" id="WP_013071091.1">
    <property type="nucleotide sequence ID" value="NC_014041.1"/>
</dbReference>
<protein>
    <submittedName>
        <fullName evidence="2">Uncharacterized protein</fullName>
    </submittedName>
</protein>
<keyword evidence="1" id="KW-1133">Transmembrane helix</keyword>
<evidence type="ECO:0000256" key="1">
    <source>
        <dbReference type="SAM" id="Phobius"/>
    </source>
</evidence>
<sequence length="218" mass="25665">MEQFLQEIFKKAKEESGEESLRKWAEHISDYLMEENRFQISGKTLERYYNGETTPNGEKKNQLATYIGYTSYQDYLITQHKEDQTEEVESPISLKVKNKKKVLTTLLVIFPVLFGIGYLGFSTGREKCMVWMEDHFEVSTCSGEPSEEEWNEYRFENFREVEVNPDTEFFAPNGKPKIWYDKENNVLTYYTAPGINPETEQTVKQITPYIIQTHVMNK</sequence>
<proteinExistence type="predicted"/>
<reference evidence="2 3" key="1">
    <citation type="journal article" date="2010" name="BMC Genomics">
        <title>The complete genome of Zunongwangia profunda SM-A87 reveals its adaptation to the deep-sea environment and ecological role in sedimentary organic nitrogen degradation.</title>
        <authorList>
            <person name="Qin Q.L."/>
            <person name="Zhang X.Y."/>
            <person name="Wang X.M."/>
            <person name="Liu G.M."/>
            <person name="Chen X.L."/>
            <person name="Xie B.B."/>
            <person name="Dang H.Y."/>
            <person name="Zhou B.C."/>
            <person name="Yu J."/>
            <person name="Zhang Y.Z."/>
        </authorList>
    </citation>
    <scope>NUCLEOTIDE SEQUENCE [LARGE SCALE GENOMIC DNA]</scope>
    <source>
        <strain evidence="3">DSM 18752 / CCTCC AB 206139 / SM-A87</strain>
    </source>
</reference>
<dbReference type="eggNOG" id="ENOG5032XUG">
    <property type="taxonomic scope" value="Bacteria"/>
</dbReference>
<evidence type="ECO:0000313" key="3">
    <source>
        <dbReference type="Proteomes" id="UP000001654"/>
    </source>
</evidence>
<dbReference type="HOGENOM" id="CLU_087550_0_0_10"/>
<dbReference type="Proteomes" id="UP000001654">
    <property type="component" value="Chromosome"/>
</dbReference>
<organism evidence="2 3">
    <name type="scientific">Zunongwangia profunda (strain DSM 18752 / CCTCC AB 206139 / SM-A87)</name>
    <name type="common">Wangia profunda</name>
    <dbReference type="NCBI Taxonomy" id="655815"/>
    <lineage>
        <taxon>Bacteria</taxon>
        <taxon>Pseudomonadati</taxon>
        <taxon>Bacteroidota</taxon>
        <taxon>Flavobacteriia</taxon>
        <taxon>Flavobacteriales</taxon>
        <taxon>Flavobacteriaceae</taxon>
        <taxon>Zunongwangia</taxon>
    </lineage>
</organism>
<dbReference type="KEGG" id="zpr:ZPR_1613"/>
<dbReference type="OrthoDB" id="1340494at2"/>
<keyword evidence="1" id="KW-0812">Transmembrane</keyword>
<gene>
    <name evidence="2" type="ordered locus">ZPR_1613</name>
</gene>
<dbReference type="AlphaFoldDB" id="D5BL49"/>